<feature type="domain" description="Translocation and assembly module TamB C-terminal" evidence="5">
    <location>
        <begin position="1090"/>
        <end position="1430"/>
    </location>
</feature>
<evidence type="ECO:0000313" key="7">
    <source>
        <dbReference type="Proteomes" id="UP000278222"/>
    </source>
</evidence>
<evidence type="ECO:0000259" key="5">
    <source>
        <dbReference type="Pfam" id="PF04357"/>
    </source>
</evidence>
<dbReference type="PANTHER" id="PTHR36985">
    <property type="entry name" value="TRANSLOCATION AND ASSEMBLY MODULE SUBUNIT TAMB"/>
    <property type="match status" value="1"/>
</dbReference>
<dbReference type="RefSeq" id="WP_123690802.1">
    <property type="nucleotide sequence ID" value="NZ_AP019700.1"/>
</dbReference>
<comment type="subcellular location">
    <subcellularLocation>
        <location evidence="1">Membrane</location>
        <topology evidence="1">Single-pass membrane protein</topology>
    </subcellularLocation>
</comment>
<organism evidence="6 7">
    <name type="scientific">Stella humosa</name>
    <dbReference type="NCBI Taxonomy" id="94"/>
    <lineage>
        <taxon>Bacteria</taxon>
        <taxon>Pseudomonadati</taxon>
        <taxon>Pseudomonadota</taxon>
        <taxon>Alphaproteobacteria</taxon>
        <taxon>Rhodospirillales</taxon>
        <taxon>Stellaceae</taxon>
        <taxon>Stella</taxon>
    </lineage>
</organism>
<accession>A0A3N1LHY4</accession>
<dbReference type="Proteomes" id="UP000278222">
    <property type="component" value="Unassembled WGS sequence"/>
</dbReference>
<sequence>MWWLRRTFGAAIVFVLLALVLAGGLFGMAQTRLGRDWIAGQIASAASQPGSTVAIERIDGLIPFTMEVRGLSVSDEAGPWLAIDRMKIDWLASEILSRRLRLGLMEADLIRLERLPATPPAADTAAPAGPPGLPQLPVTLSLDKLRIGRLEIGPAVAGQPLALAVEGAASLASDRAEGSLSIRQLDGEQGAIDLSFAFSPAENRLEAKLEASEPSGKLGDRLLGRADSRPVRLTLDGTGPLDGWKGRLVGIAGDEVGVDIALTVNGLGPYRIAADGVVQMKPLLPPQWQGLAADGLRLSVAVTAAEDGTRLDSLHATLGDLALSGRGRLGADGTVSARLDATVIDLAPIGTAAGQAVGGAATITAEIAGTTKAPTLALTVDGTAIAAAGAAAEALSVRANIRPDGERFAIAAEGSIAGAELDGAPAPVRDARWSFAGIVGTDGRAAIDRLSITTADGSLEAAGTADPAGAIDLRLSGNVAADPLQRLGAPVHGPVTLTGHLRGDAATLVVGGDIAIEMRDPRGEPALAALLGDRLRLSVTVARTADGAIRATALRADGAHVRLEGSGGLATDGTIDARATLALSRLDVLSQPLATPLAGTLSIDAAIAGSLDRPTANLRLASPALTAGGRRWSKLAMAVDGRREGAGFAGRVQGGLEADGVPVTLSAAVAHDGATRIAVDDLQVVAAGQRLTGNAVLADGQPVSAAAKLDAPDLARLAPLLGMAAGGSLTLDARLARTGRNTRLTAEAAGRNLVMAANRVGTATLRAAIDEPLTTPRGTLALQLRGLAAGGQVIDEAALEASGDLAREIRATLTARAAKPRPIAADLAATITRDRQAIAVALTRGKVTIDRQELTVASPLRVRLDQGTVVAEGIDIRLDQGRVTGNARYAATGVTGQLAIQQLSLASLGRLADIRGMQGQIGGEVRIDTESRQPNGNLTLRASGIRWRGTPRNLPPLTIEANGRWQDGRATLSASLRDVPDAALAIEAALPLQLAARPLAFAVPPDGALSGRADGNADLARIRAYLPVETLSMSGRLEAALRLDGTVADPRPGGRASLTGARIEEGTSGLVLANLRAAVVGDGNRFRLEGLSATDGAGGRIEGSGTAERGNAGWGGDAAITVQRFRVLANDLGRAIASGRIEARSGADGARIGGRIQIDQGDLTLPSSKPTALTPLPVVEVNRADGTSTAAPAAGATAMPVNLGIDVSIPGRLFVRGRGLDSEWRGDLRVAGTLDTPQVTGSIRTVRGRYDLLGRRFTVERGVISFDGAPTDARLDLLATAVANQLRATVTVSGSAMQPTLVLGSDPPLPQDEVLAQILFGRSTTQVTPGQAVQLAQAAAELAGIGSGSGLVDRVRQSLGLDALDIGGDTGTSVSFGRYITDDVFVKVNPNPGENASVVGVEIQVLPNVTVDAGVGSGGTSLGLKYRFDY</sequence>
<dbReference type="GO" id="GO:0097347">
    <property type="term" value="C:TAM protein secretion complex"/>
    <property type="evidence" value="ECO:0007669"/>
    <property type="project" value="TreeGrafter"/>
</dbReference>
<keyword evidence="4" id="KW-0472">Membrane</keyword>
<dbReference type="GO" id="GO:0009306">
    <property type="term" value="P:protein secretion"/>
    <property type="evidence" value="ECO:0007669"/>
    <property type="project" value="InterPro"/>
</dbReference>
<reference evidence="6 7" key="1">
    <citation type="submission" date="2018-11" db="EMBL/GenBank/DDBJ databases">
        <title>Genomic Encyclopedia of Type Strains, Phase IV (KMG-IV): sequencing the most valuable type-strain genomes for metagenomic binning, comparative biology and taxonomic classification.</title>
        <authorList>
            <person name="Goeker M."/>
        </authorList>
    </citation>
    <scope>NUCLEOTIDE SEQUENCE [LARGE SCALE GENOMIC DNA]</scope>
    <source>
        <strain evidence="6 7">DSM 5900</strain>
    </source>
</reference>
<comment type="caution">
    <text evidence="6">The sequence shown here is derived from an EMBL/GenBank/DDBJ whole genome shotgun (WGS) entry which is preliminary data.</text>
</comment>
<evidence type="ECO:0000256" key="2">
    <source>
        <dbReference type="ARBA" id="ARBA00022692"/>
    </source>
</evidence>
<dbReference type="GO" id="GO:0005886">
    <property type="term" value="C:plasma membrane"/>
    <property type="evidence" value="ECO:0007669"/>
    <property type="project" value="InterPro"/>
</dbReference>
<name>A0A3N1LHY4_9PROT</name>
<keyword evidence="2" id="KW-0812">Transmembrane</keyword>
<evidence type="ECO:0000313" key="6">
    <source>
        <dbReference type="EMBL" id="ROP91147.1"/>
    </source>
</evidence>
<keyword evidence="3" id="KW-1133">Transmembrane helix</keyword>
<evidence type="ECO:0000256" key="3">
    <source>
        <dbReference type="ARBA" id="ARBA00022989"/>
    </source>
</evidence>
<dbReference type="InterPro" id="IPR007452">
    <property type="entry name" value="TamB_C"/>
</dbReference>
<evidence type="ECO:0000256" key="4">
    <source>
        <dbReference type="ARBA" id="ARBA00023136"/>
    </source>
</evidence>
<proteinExistence type="predicted"/>
<protein>
    <submittedName>
        <fullName evidence="6">Autotransporter secretion inner membrane protein TamB</fullName>
    </submittedName>
</protein>
<dbReference type="PANTHER" id="PTHR36985:SF1">
    <property type="entry name" value="TRANSLOCATION AND ASSEMBLY MODULE SUBUNIT TAMB"/>
    <property type="match status" value="1"/>
</dbReference>
<dbReference type="EMBL" id="RJKX01000014">
    <property type="protein sequence ID" value="ROP91147.1"/>
    <property type="molecule type" value="Genomic_DNA"/>
</dbReference>
<gene>
    <name evidence="6" type="ORF">EDC65_3010</name>
</gene>
<dbReference type="OrthoDB" id="7784409at2"/>
<evidence type="ECO:0000256" key="1">
    <source>
        <dbReference type="ARBA" id="ARBA00004167"/>
    </source>
</evidence>
<dbReference type="Pfam" id="PF04357">
    <property type="entry name" value="TamB"/>
    <property type="match status" value="1"/>
</dbReference>
<keyword evidence="7" id="KW-1185">Reference proteome</keyword>